<dbReference type="EMBL" id="NEDP02002595">
    <property type="protein sequence ID" value="OWF50472.1"/>
    <property type="molecule type" value="Genomic_DNA"/>
</dbReference>
<dbReference type="PANTHER" id="PTHR48051:SF39">
    <property type="entry name" value="P53-INDUCED DEATH DOMAIN PROTEIN 1"/>
    <property type="match status" value="1"/>
</dbReference>
<dbReference type="InterPro" id="IPR001611">
    <property type="entry name" value="Leu-rich_rpt"/>
</dbReference>
<dbReference type="PRINTS" id="PR00019">
    <property type="entry name" value="LEURICHRPT"/>
</dbReference>
<keyword evidence="4" id="KW-1185">Reference proteome</keyword>
<dbReference type="PROSITE" id="PS51450">
    <property type="entry name" value="LRR"/>
    <property type="match status" value="4"/>
</dbReference>
<dbReference type="SUPFAM" id="SSF52058">
    <property type="entry name" value="L domain-like"/>
    <property type="match status" value="1"/>
</dbReference>
<dbReference type="AlphaFoldDB" id="A0A210QP11"/>
<dbReference type="Proteomes" id="UP000242188">
    <property type="component" value="Unassembled WGS sequence"/>
</dbReference>
<evidence type="ECO:0000256" key="2">
    <source>
        <dbReference type="ARBA" id="ARBA00022737"/>
    </source>
</evidence>
<name>A0A210QP11_MIZYE</name>
<dbReference type="InterPro" id="IPR050216">
    <property type="entry name" value="LRR_domain-containing"/>
</dbReference>
<dbReference type="InterPro" id="IPR003591">
    <property type="entry name" value="Leu-rich_rpt_typical-subtyp"/>
</dbReference>
<protein>
    <submittedName>
        <fullName evidence="3">Leucine-rich repeat-containing protein 58</fullName>
    </submittedName>
</protein>
<evidence type="ECO:0000313" key="3">
    <source>
        <dbReference type="EMBL" id="OWF50472.1"/>
    </source>
</evidence>
<comment type="caution">
    <text evidence="3">The sequence shown here is derived from an EMBL/GenBank/DDBJ whole genome shotgun (WGS) entry which is preliminary data.</text>
</comment>
<sequence length="355" mass="39954">MASSYVDSSSDGEFNNENAEDLSYGNLTSLPEFLFERAKDIRALKLNQNDINILPRTIKHFSSLITLDLSNNNISYLSDEIVQLRHLRTFIAKNNHIKTGTIPKDFGRISSLEVLNLSGNNIKEFPHQFTELFRLRDLHLGGNSILDVPNSIKNLQRLEVLYLGGNCLTDIPAEVGDLCSLTSLILCDNQLQSLPPTLINLRRLQSLSLHSNNLSTLPQEIVSLNLVELSLRNNPLVVKFVQDMVDSPPSLLELSGRVIKIEKLQYLKGDLPNDLISYLHSAHRCVNPKCKGVYFSSRVEHVKFVDFCGKYRLPLLQYLCSPICCDGPAMYPNNSESDTDEEDTARARLQRVLLG</sequence>
<dbReference type="SMART" id="SM00369">
    <property type="entry name" value="LRR_TYP"/>
    <property type="match status" value="6"/>
</dbReference>
<dbReference type="InterPro" id="IPR032675">
    <property type="entry name" value="LRR_dom_sf"/>
</dbReference>
<keyword evidence="2" id="KW-0677">Repeat</keyword>
<dbReference type="GO" id="GO:0005737">
    <property type="term" value="C:cytoplasm"/>
    <property type="evidence" value="ECO:0007669"/>
    <property type="project" value="TreeGrafter"/>
</dbReference>
<evidence type="ECO:0000313" key="4">
    <source>
        <dbReference type="Proteomes" id="UP000242188"/>
    </source>
</evidence>
<dbReference type="Pfam" id="PF13855">
    <property type="entry name" value="LRR_8"/>
    <property type="match status" value="2"/>
</dbReference>
<organism evidence="3 4">
    <name type="scientific">Mizuhopecten yessoensis</name>
    <name type="common">Japanese scallop</name>
    <name type="synonym">Patinopecten yessoensis</name>
    <dbReference type="NCBI Taxonomy" id="6573"/>
    <lineage>
        <taxon>Eukaryota</taxon>
        <taxon>Metazoa</taxon>
        <taxon>Spiralia</taxon>
        <taxon>Lophotrochozoa</taxon>
        <taxon>Mollusca</taxon>
        <taxon>Bivalvia</taxon>
        <taxon>Autobranchia</taxon>
        <taxon>Pteriomorphia</taxon>
        <taxon>Pectinida</taxon>
        <taxon>Pectinoidea</taxon>
        <taxon>Pectinidae</taxon>
        <taxon>Mizuhopecten</taxon>
    </lineage>
</organism>
<accession>A0A210QP11</accession>
<gene>
    <name evidence="3" type="ORF">KP79_PYT22421</name>
</gene>
<reference evidence="3 4" key="1">
    <citation type="journal article" date="2017" name="Nat. Ecol. Evol.">
        <title>Scallop genome provides insights into evolution of bilaterian karyotype and development.</title>
        <authorList>
            <person name="Wang S."/>
            <person name="Zhang J."/>
            <person name="Jiao W."/>
            <person name="Li J."/>
            <person name="Xun X."/>
            <person name="Sun Y."/>
            <person name="Guo X."/>
            <person name="Huan P."/>
            <person name="Dong B."/>
            <person name="Zhang L."/>
            <person name="Hu X."/>
            <person name="Sun X."/>
            <person name="Wang J."/>
            <person name="Zhao C."/>
            <person name="Wang Y."/>
            <person name="Wang D."/>
            <person name="Huang X."/>
            <person name="Wang R."/>
            <person name="Lv J."/>
            <person name="Li Y."/>
            <person name="Zhang Z."/>
            <person name="Liu B."/>
            <person name="Lu W."/>
            <person name="Hui Y."/>
            <person name="Liang J."/>
            <person name="Zhou Z."/>
            <person name="Hou R."/>
            <person name="Li X."/>
            <person name="Liu Y."/>
            <person name="Li H."/>
            <person name="Ning X."/>
            <person name="Lin Y."/>
            <person name="Zhao L."/>
            <person name="Xing Q."/>
            <person name="Dou J."/>
            <person name="Li Y."/>
            <person name="Mao J."/>
            <person name="Guo H."/>
            <person name="Dou H."/>
            <person name="Li T."/>
            <person name="Mu C."/>
            <person name="Jiang W."/>
            <person name="Fu Q."/>
            <person name="Fu X."/>
            <person name="Miao Y."/>
            <person name="Liu J."/>
            <person name="Yu Q."/>
            <person name="Li R."/>
            <person name="Liao H."/>
            <person name="Li X."/>
            <person name="Kong Y."/>
            <person name="Jiang Z."/>
            <person name="Chourrout D."/>
            <person name="Li R."/>
            <person name="Bao Z."/>
        </authorList>
    </citation>
    <scope>NUCLEOTIDE SEQUENCE [LARGE SCALE GENOMIC DNA]</scope>
    <source>
        <strain evidence="3 4">PY_sf001</strain>
    </source>
</reference>
<evidence type="ECO:0000256" key="1">
    <source>
        <dbReference type="ARBA" id="ARBA00022614"/>
    </source>
</evidence>
<dbReference type="OrthoDB" id="1053178at2759"/>
<dbReference type="Pfam" id="PF00560">
    <property type="entry name" value="LRR_1"/>
    <property type="match status" value="1"/>
</dbReference>
<keyword evidence="1" id="KW-0433">Leucine-rich repeat</keyword>
<dbReference type="Gene3D" id="3.80.10.10">
    <property type="entry name" value="Ribonuclease Inhibitor"/>
    <property type="match status" value="2"/>
</dbReference>
<dbReference type="PANTHER" id="PTHR48051">
    <property type="match status" value="1"/>
</dbReference>
<proteinExistence type="predicted"/>
<dbReference type="STRING" id="6573.A0A210QP11"/>